<evidence type="ECO:0000313" key="2">
    <source>
        <dbReference type="Proteomes" id="UP000198900"/>
    </source>
</evidence>
<sequence length="47" mass="5250">MWTPLAMQASGLECLAITSTFEESVLHTRPLRRCGHDCRDFEQLAGA</sequence>
<proteinExistence type="predicted"/>
<keyword evidence="2" id="KW-1185">Reference proteome</keyword>
<dbReference type="Proteomes" id="UP000198900">
    <property type="component" value="Unassembled WGS sequence"/>
</dbReference>
<comment type="caution">
    <text evidence="1">The sequence shown here is derived from an EMBL/GenBank/DDBJ whole genome shotgun (WGS) entry which is preliminary data.</text>
</comment>
<name>A0A7Z7B4H1_9BURK</name>
<gene>
    <name evidence="1" type="ORF">SAMN04487926_105284</name>
</gene>
<protein>
    <submittedName>
        <fullName evidence="1">Uncharacterized protein</fullName>
    </submittedName>
</protein>
<accession>A0A7Z7B4H1</accession>
<evidence type="ECO:0000313" key="1">
    <source>
        <dbReference type="EMBL" id="SDH55651.1"/>
    </source>
</evidence>
<reference evidence="1" key="1">
    <citation type="submission" date="2016-10" db="EMBL/GenBank/DDBJ databases">
        <authorList>
            <person name="Varghese N."/>
            <person name="Submissions S."/>
        </authorList>
    </citation>
    <scope>NUCLEOTIDE SEQUENCE [LARGE SCALE GENOMIC DNA]</scope>
    <source>
        <strain evidence="1">YR281</strain>
    </source>
</reference>
<dbReference type="EMBL" id="FNDI01000005">
    <property type="protein sequence ID" value="SDH55651.1"/>
    <property type="molecule type" value="Genomic_DNA"/>
</dbReference>
<dbReference type="AlphaFoldDB" id="A0A7Z7B4H1"/>
<organism evidence="1 2">
    <name type="scientific">Paraburkholderia steynii</name>
    <dbReference type="NCBI Taxonomy" id="1245441"/>
    <lineage>
        <taxon>Bacteria</taxon>
        <taxon>Pseudomonadati</taxon>
        <taxon>Pseudomonadota</taxon>
        <taxon>Betaproteobacteria</taxon>
        <taxon>Burkholderiales</taxon>
        <taxon>Burkholderiaceae</taxon>
        <taxon>Paraburkholderia</taxon>
    </lineage>
</organism>